<dbReference type="EnsemblMetazoa" id="SMAR003114-RA">
    <property type="protein sequence ID" value="SMAR003114-PA"/>
    <property type="gene ID" value="SMAR003114"/>
</dbReference>
<dbReference type="Gene3D" id="1.10.10.10">
    <property type="entry name" value="Winged helix-like DNA-binding domain superfamily/Winged helix DNA-binding domain"/>
    <property type="match status" value="1"/>
</dbReference>
<dbReference type="SMART" id="SM00049">
    <property type="entry name" value="DEP"/>
    <property type="match status" value="1"/>
</dbReference>
<dbReference type="HOGENOM" id="CLU_033776_1_0_1"/>
<name>T1IQ08_STRMM</name>
<dbReference type="GO" id="GO:0035556">
    <property type="term" value="P:intracellular signal transduction"/>
    <property type="evidence" value="ECO:0007669"/>
    <property type="project" value="InterPro"/>
</dbReference>
<dbReference type="AlphaFoldDB" id="T1IQ08"/>
<accession>T1IQ08</accession>
<dbReference type="PANTHER" id="PTHR16206">
    <property type="entry name" value="DEP DOMAIN-CONTAINING"/>
    <property type="match status" value="1"/>
</dbReference>
<reference evidence="2" key="2">
    <citation type="submission" date="2015-02" db="UniProtKB">
        <authorList>
            <consortium name="EnsemblMetazoa"/>
        </authorList>
    </citation>
    <scope>IDENTIFICATION</scope>
</reference>
<evidence type="ECO:0000313" key="2">
    <source>
        <dbReference type="EnsemblMetazoa" id="SMAR003114-PA"/>
    </source>
</evidence>
<dbReference type="InterPro" id="IPR000591">
    <property type="entry name" value="DEP_dom"/>
</dbReference>
<dbReference type="PhylomeDB" id="T1IQ08"/>
<keyword evidence="3" id="KW-1185">Reference proteome</keyword>
<organism evidence="2 3">
    <name type="scientific">Strigamia maritima</name>
    <name type="common">European centipede</name>
    <name type="synonym">Geophilus maritimus</name>
    <dbReference type="NCBI Taxonomy" id="126957"/>
    <lineage>
        <taxon>Eukaryota</taxon>
        <taxon>Metazoa</taxon>
        <taxon>Ecdysozoa</taxon>
        <taxon>Arthropoda</taxon>
        <taxon>Myriapoda</taxon>
        <taxon>Chilopoda</taxon>
        <taxon>Pleurostigmophora</taxon>
        <taxon>Geophilomorpha</taxon>
        <taxon>Linotaeniidae</taxon>
        <taxon>Strigamia</taxon>
    </lineage>
</organism>
<sequence length="555" mass="63570">MLFVYVSWQVHISKDSLSHVLAMMTNFINRNETIPAQIRLNKNPFKATSLWTAILDYLNSNLLTKKYRHRLRSYEQSFTGTEAVDVIFKFLTENKSTLLNDKKIERDNALKVCQVLLKENIFESSNHARTNEKTFEDSCAKFYRFSATRKTETTPRASSSLRRALQHESDEVKSCFYDSPAEIIVNPYAEKDQPLFTKSNRSSIRKLRPGPVLKRLTSFSHLVRSRDSSMKTITEVSEDKNNVKVELTSVCPLKRSWSVATLSASSESLSKRKYPMDEIRETLLKKLALARLLSLIEVPYLEDLLPLVNVKSDSSYSDSESGSTPSFLSEMTVYDDKWLSAAQTCVDVPLGSCRPAVSWSKKEWKKAAFKLVVQHLSKNKKAIIPTAFQTVFLQIYGLLKENKIEIALQALQFACLVLRQDQRIKLQQVLVFMNSVGADHTVQLSKNISNQHIVMRELGPYVMNFALLGPEQAFVTIYFMFKQYKALFKVPNDLLREVERISNSNDSDGASAGYSTCERVSLDIYEKQKNQTTDESLRDLLEMKLRDRLVSIQFE</sequence>
<proteinExistence type="predicted"/>
<dbReference type="InterPro" id="IPR036388">
    <property type="entry name" value="WH-like_DNA-bd_sf"/>
</dbReference>
<dbReference type="PANTHER" id="PTHR16206:SF4">
    <property type="entry name" value="PROTEIN LET-99"/>
    <property type="match status" value="1"/>
</dbReference>
<dbReference type="InterPro" id="IPR036390">
    <property type="entry name" value="WH_DNA-bd_sf"/>
</dbReference>
<dbReference type="STRING" id="126957.T1IQ08"/>
<dbReference type="eggNOG" id="ENOG502QW4D">
    <property type="taxonomic scope" value="Eukaryota"/>
</dbReference>
<feature type="domain" description="DEP" evidence="1">
    <location>
        <begin position="58"/>
        <end position="147"/>
    </location>
</feature>
<dbReference type="PROSITE" id="PS50186">
    <property type="entry name" value="DEP"/>
    <property type="match status" value="1"/>
</dbReference>
<dbReference type="SUPFAM" id="SSF46785">
    <property type="entry name" value="Winged helix' DNA-binding domain"/>
    <property type="match status" value="1"/>
</dbReference>
<dbReference type="EMBL" id="JH431273">
    <property type="status" value="NOT_ANNOTATED_CDS"/>
    <property type="molecule type" value="Genomic_DNA"/>
</dbReference>
<protein>
    <recommendedName>
        <fullName evidence="1">DEP domain-containing protein</fullName>
    </recommendedName>
</protein>
<dbReference type="OMA" id="DTQEDEW"/>
<reference evidence="3" key="1">
    <citation type="submission" date="2011-05" db="EMBL/GenBank/DDBJ databases">
        <authorList>
            <person name="Richards S.R."/>
            <person name="Qu J."/>
            <person name="Jiang H."/>
            <person name="Jhangiani S.N."/>
            <person name="Agravi P."/>
            <person name="Goodspeed R."/>
            <person name="Gross S."/>
            <person name="Mandapat C."/>
            <person name="Jackson L."/>
            <person name="Mathew T."/>
            <person name="Pu L."/>
            <person name="Thornton R."/>
            <person name="Saada N."/>
            <person name="Wilczek-Boney K.B."/>
            <person name="Lee S."/>
            <person name="Kovar C."/>
            <person name="Wu Y."/>
            <person name="Scherer S.E."/>
            <person name="Worley K.C."/>
            <person name="Muzny D.M."/>
            <person name="Gibbs R."/>
        </authorList>
    </citation>
    <scope>NUCLEOTIDE SEQUENCE</scope>
    <source>
        <strain evidence="3">Brora</strain>
    </source>
</reference>
<dbReference type="Pfam" id="PF00610">
    <property type="entry name" value="DEP"/>
    <property type="match status" value="1"/>
</dbReference>
<evidence type="ECO:0000259" key="1">
    <source>
        <dbReference type="PROSITE" id="PS50186"/>
    </source>
</evidence>
<evidence type="ECO:0000313" key="3">
    <source>
        <dbReference type="Proteomes" id="UP000014500"/>
    </source>
</evidence>
<dbReference type="Proteomes" id="UP000014500">
    <property type="component" value="Unassembled WGS sequence"/>
</dbReference>